<sequence>MGNLCGKQDRDASPPGRVLGTTPATPSKASVPPKVGGPPHTLGVEAGGSDARRKAAEAAEARAKASNKPGGKLQSQLAAQKKQTRAEVLKQASSSEQRAREIAQAENSRTYD</sequence>
<accession>A0A168EHA4</accession>
<organism evidence="2 3">
    <name type="scientific">Moelleriella libera RCEF 2490</name>
    <dbReference type="NCBI Taxonomy" id="1081109"/>
    <lineage>
        <taxon>Eukaryota</taxon>
        <taxon>Fungi</taxon>
        <taxon>Dikarya</taxon>
        <taxon>Ascomycota</taxon>
        <taxon>Pezizomycotina</taxon>
        <taxon>Sordariomycetes</taxon>
        <taxon>Hypocreomycetidae</taxon>
        <taxon>Hypocreales</taxon>
        <taxon>Clavicipitaceae</taxon>
        <taxon>Moelleriella</taxon>
    </lineage>
</organism>
<feature type="region of interest" description="Disordered" evidence="1">
    <location>
        <begin position="1"/>
        <end position="112"/>
    </location>
</feature>
<evidence type="ECO:0000256" key="1">
    <source>
        <dbReference type="SAM" id="MobiDB-lite"/>
    </source>
</evidence>
<protein>
    <submittedName>
        <fullName evidence="2">Uncharacterized protein</fullName>
    </submittedName>
</protein>
<dbReference type="EMBL" id="AZGY01000004">
    <property type="protein sequence ID" value="KZZ98794.1"/>
    <property type="molecule type" value="Genomic_DNA"/>
</dbReference>
<comment type="caution">
    <text evidence="2">The sequence shown here is derived from an EMBL/GenBank/DDBJ whole genome shotgun (WGS) entry which is preliminary data.</text>
</comment>
<dbReference type="AlphaFoldDB" id="A0A168EHA4"/>
<name>A0A168EHA4_9HYPO</name>
<feature type="compositionally biased region" description="Basic and acidic residues" evidence="1">
    <location>
        <begin position="50"/>
        <end position="63"/>
    </location>
</feature>
<feature type="compositionally biased region" description="Low complexity" evidence="1">
    <location>
        <begin position="72"/>
        <end position="81"/>
    </location>
</feature>
<reference evidence="2 3" key="1">
    <citation type="journal article" date="2016" name="Genome Biol. Evol.">
        <title>Divergent and convergent evolution of fungal pathogenicity.</title>
        <authorList>
            <person name="Shang Y."/>
            <person name="Xiao G."/>
            <person name="Zheng P."/>
            <person name="Cen K."/>
            <person name="Zhan S."/>
            <person name="Wang C."/>
        </authorList>
    </citation>
    <scope>NUCLEOTIDE SEQUENCE [LARGE SCALE GENOMIC DNA]</scope>
    <source>
        <strain evidence="2 3">RCEF 2490</strain>
    </source>
</reference>
<evidence type="ECO:0000313" key="2">
    <source>
        <dbReference type="EMBL" id="KZZ98794.1"/>
    </source>
</evidence>
<dbReference type="Proteomes" id="UP000078544">
    <property type="component" value="Unassembled WGS sequence"/>
</dbReference>
<dbReference type="OrthoDB" id="5415072at2759"/>
<evidence type="ECO:0000313" key="3">
    <source>
        <dbReference type="Proteomes" id="UP000078544"/>
    </source>
</evidence>
<proteinExistence type="predicted"/>
<feature type="compositionally biased region" description="Basic and acidic residues" evidence="1">
    <location>
        <begin position="97"/>
        <end position="112"/>
    </location>
</feature>
<gene>
    <name evidence="2" type="ORF">AAL_02345</name>
</gene>
<keyword evidence="3" id="KW-1185">Reference proteome</keyword>